<comment type="caution">
    <text evidence="7">The sequence shown here is derived from an EMBL/GenBank/DDBJ whole genome shotgun (WGS) entry which is preliminary data.</text>
</comment>
<dbReference type="PROSITE" id="PS50011">
    <property type="entry name" value="PROTEIN_KINASE_DOM"/>
    <property type="match status" value="1"/>
</dbReference>
<dbReference type="Gene3D" id="1.10.510.10">
    <property type="entry name" value="Transferase(Phosphotransferase) domain 1"/>
    <property type="match status" value="1"/>
</dbReference>
<reference evidence="7" key="2">
    <citation type="journal article" date="2018" name="Environ. Sci. Technol.">
        <title>The Toxicogenome of Hyalella azteca: A Model for Sediment Ecotoxicology and Evolutionary Toxicology.</title>
        <authorList>
            <person name="Poynton H.C."/>
            <person name="Hasenbein S."/>
            <person name="Benoit J.B."/>
            <person name="Sepulveda M.S."/>
            <person name="Poelchau M.F."/>
            <person name="Hughes D.S.T."/>
            <person name="Murali S.C."/>
            <person name="Chen S."/>
            <person name="Glastad K.M."/>
            <person name="Goodisman M.A.D."/>
            <person name="Werren J.H."/>
            <person name="Vineis J.H."/>
            <person name="Bowen J.L."/>
            <person name="Friedrich M."/>
            <person name="Jones J."/>
            <person name="Robertson H.M."/>
            <person name="Feyereisen R."/>
            <person name="Mechler-Hickson A."/>
            <person name="Mathers N."/>
            <person name="Lee C.E."/>
            <person name="Colbourne J.K."/>
            <person name="Biales A."/>
            <person name="Johnston J.S."/>
            <person name="Wellborn G.A."/>
            <person name="Rosendale A.J."/>
            <person name="Cridge A.G."/>
            <person name="Munoz-Torres M.C."/>
            <person name="Bain P.A."/>
            <person name="Manny A.R."/>
            <person name="Major K.M."/>
            <person name="Lambert F.N."/>
            <person name="Vulpe C.D."/>
            <person name="Tuck P."/>
            <person name="Blalock B.J."/>
            <person name="Lin Y.Y."/>
            <person name="Smith M.E."/>
            <person name="Ochoa-Acuna H."/>
            <person name="Chen M.M."/>
            <person name="Childers C.P."/>
            <person name="Qu J."/>
            <person name="Dugan S."/>
            <person name="Lee S.L."/>
            <person name="Chao H."/>
            <person name="Dinh H."/>
            <person name="Han Y."/>
            <person name="Doddapaneni H."/>
            <person name="Worley K.C."/>
            <person name="Muzny D.M."/>
            <person name="Gibbs R.A."/>
            <person name="Richards S."/>
        </authorList>
    </citation>
    <scope>NUCLEOTIDE SEQUENCE</scope>
    <source>
        <strain evidence="7">HAZT.00-mixed</strain>
        <tissue evidence="7">Whole organism</tissue>
    </source>
</reference>
<dbReference type="InterPro" id="IPR000719">
    <property type="entry name" value="Prot_kinase_dom"/>
</dbReference>
<dbReference type="InterPro" id="IPR011009">
    <property type="entry name" value="Kinase-like_dom_sf"/>
</dbReference>
<dbReference type="GO" id="GO:0004016">
    <property type="term" value="F:adenylate cyclase activity"/>
    <property type="evidence" value="ECO:0007669"/>
    <property type="project" value="TreeGrafter"/>
</dbReference>
<dbReference type="AlphaFoldDB" id="A0A6A0H3J2"/>
<accession>A0A6A0H3J2</accession>
<dbReference type="GO" id="GO:0007168">
    <property type="term" value="P:receptor guanylyl cyclase signaling pathway"/>
    <property type="evidence" value="ECO:0007669"/>
    <property type="project" value="TreeGrafter"/>
</dbReference>
<dbReference type="SUPFAM" id="SSF56112">
    <property type="entry name" value="Protein kinase-like (PK-like)"/>
    <property type="match status" value="1"/>
</dbReference>
<dbReference type="GO" id="GO:0005524">
    <property type="term" value="F:ATP binding"/>
    <property type="evidence" value="ECO:0007669"/>
    <property type="project" value="InterPro"/>
</dbReference>
<evidence type="ECO:0000256" key="5">
    <source>
        <dbReference type="ARBA" id="ARBA00023293"/>
    </source>
</evidence>
<evidence type="ECO:0000313" key="7">
    <source>
        <dbReference type="EMBL" id="KAA0198568.1"/>
    </source>
</evidence>
<organism evidence="7">
    <name type="scientific">Hyalella azteca</name>
    <name type="common">Amphipod</name>
    <dbReference type="NCBI Taxonomy" id="294128"/>
    <lineage>
        <taxon>Eukaryota</taxon>
        <taxon>Metazoa</taxon>
        <taxon>Ecdysozoa</taxon>
        <taxon>Arthropoda</taxon>
        <taxon>Crustacea</taxon>
        <taxon>Multicrustacea</taxon>
        <taxon>Malacostraca</taxon>
        <taxon>Eumalacostraca</taxon>
        <taxon>Peracarida</taxon>
        <taxon>Amphipoda</taxon>
        <taxon>Senticaudata</taxon>
        <taxon>Talitrida</taxon>
        <taxon>Talitroidea</taxon>
        <taxon>Hyalellidae</taxon>
        <taxon>Hyalella</taxon>
    </lineage>
</organism>
<dbReference type="Proteomes" id="UP000711488">
    <property type="component" value="Unassembled WGS sequence"/>
</dbReference>
<evidence type="ECO:0000256" key="1">
    <source>
        <dbReference type="ARBA" id="ARBA00001436"/>
    </source>
</evidence>
<gene>
    <name evidence="7" type="ORF">HAZT_HAZT001893</name>
</gene>
<reference evidence="7" key="3">
    <citation type="submission" date="2019-06" db="EMBL/GenBank/DDBJ databases">
        <authorList>
            <person name="Poynton C."/>
            <person name="Hasenbein S."/>
            <person name="Benoit J.B."/>
            <person name="Sepulveda M.S."/>
            <person name="Poelchau M.F."/>
            <person name="Murali S.C."/>
            <person name="Chen S."/>
            <person name="Glastad K.M."/>
            <person name="Werren J.H."/>
            <person name="Vineis J.H."/>
            <person name="Bowen J.L."/>
            <person name="Friedrich M."/>
            <person name="Jones J."/>
            <person name="Robertson H.M."/>
            <person name="Feyereisen R."/>
            <person name="Mechler-Hickson A."/>
            <person name="Mathers N."/>
            <person name="Lee C.E."/>
            <person name="Colbourne J.K."/>
            <person name="Biales A."/>
            <person name="Johnston J.S."/>
            <person name="Wellborn G.A."/>
            <person name="Rosendale A.J."/>
            <person name="Cridge A.G."/>
            <person name="Munoz-Torres M.C."/>
            <person name="Bain P.A."/>
            <person name="Manny A.R."/>
            <person name="Major K.M."/>
            <person name="Lambert F.N."/>
            <person name="Vulpe C.D."/>
            <person name="Tuck P."/>
            <person name="Blalock B.J."/>
            <person name="Lin Y.-Y."/>
            <person name="Smith M.E."/>
            <person name="Ochoa-Acuna H."/>
            <person name="Chen M.-J.M."/>
            <person name="Childers C.P."/>
            <person name="Qu J."/>
            <person name="Dugan S."/>
            <person name="Lee S.L."/>
            <person name="Chao H."/>
            <person name="Dinh H."/>
            <person name="Han Y."/>
            <person name="Doddapaneni H."/>
            <person name="Worley K.C."/>
            <person name="Muzny D.M."/>
            <person name="Gibbs R.A."/>
            <person name="Richards S."/>
        </authorList>
    </citation>
    <scope>NUCLEOTIDE SEQUENCE</scope>
    <source>
        <strain evidence="7">HAZT.00-mixed</strain>
        <tissue evidence="7">Whole organism</tissue>
    </source>
</reference>
<evidence type="ECO:0000259" key="6">
    <source>
        <dbReference type="PROSITE" id="PS50011"/>
    </source>
</evidence>
<keyword evidence="3" id="KW-0547">Nucleotide-binding</keyword>
<dbReference type="EMBL" id="JQDR03007450">
    <property type="protein sequence ID" value="KAA0198568.1"/>
    <property type="molecule type" value="Genomic_DNA"/>
</dbReference>
<proteinExistence type="predicted"/>
<dbReference type="GO" id="GO:0001653">
    <property type="term" value="F:peptide receptor activity"/>
    <property type="evidence" value="ECO:0007669"/>
    <property type="project" value="TreeGrafter"/>
</dbReference>
<name>A0A6A0H3J2_HYAAZ</name>
<dbReference type="GO" id="GO:0004383">
    <property type="term" value="F:guanylate cyclase activity"/>
    <property type="evidence" value="ECO:0007669"/>
    <property type="project" value="UniProtKB-EC"/>
</dbReference>
<evidence type="ECO:0000256" key="3">
    <source>
        <dbReference type="ARBA" id="ARBA00022741"/>
    </source>
</evidence>
<feature type="domain" description="Protein kinase" evidence="6">
    <location>
        <begin position="1"/>
        <end position="185"/>
    </location>
</feature>
<dbReference type="PANTHER" id="PTHR11920:SF501">
    <property type="entry name" value="GUANYLATE CYCLASE 32E"/>
    <property type="match status" value="1"/>
</dbReference>
<keyword evidence="4" id="KW-0456">Lyase</keyword>
<dbReference type="InterPro" id="IPR001245">
    <property type="entry name" value="Ser-Thr/Tyr_kinase_cat_dom"/>
</dbReference>
<dbReference type="GO" id="GO:0004672">
    <property type="term" value="F:protein kinase activity"/>
    <property type="evidence" value="ECO:0007669"/>
    <property type="project" value="InterPro"/>
</dbReference>
<sequence>MRFLHGHYGEHGNLKSSNCVVTGRWVLQVTDYGLHDLRKEALKHINFDQLDMNTEDGARFLKSQLWRAPELLRQSPLTKGTREADVYAFGIILHEIIARQGPFSINNGEGPNYADIINDVKAGQTSSGNLKRPSLLDLTDKPFGSSPLVVSVMQNCWQEDPAKRPLFRTIKLQLKKMMPNEEKYFLIG</sequence>
<protein>
    <recommendedName>
        <fullName evidence="2">guanylate cyclase</fullName>
        <ecNumber evidence="2">4.6.1.2</ecNumber>
    </recommendedName>
</protein>
<comment type="catalytic activity">
    <reaction evidence="1">
        <text>GTP = 3',5'-cyclic GMP + diphosphate</text>
        <dbReference type="Rhea" id="RHEA:13665"/>
        <dbReference type="ChEBI" id="CHEBI:33019"/>
        <dbReference type="ChEBI" id="CHEBI:37565"/>
        <dbReference type="ChEBI" id="CHEBI:57746"/>
        <dbReference type="EC" id="4.6.1.2"/>
    </reaction>
</comment>
<reference evidence="7" key="1">
    <citation type="submission" date="2014-08" db="EMBL/GenBank/DDBJ databases">
        <authorList>
            <person name="Murali S."/>
            <person name="Richards S."/>
            <person name="Bandaranaike D."/>
            <person name="Bellair M."/>
            <person name="Blankenburg K."/>
            <person name="Chao H."/>
            <person name="Dinh H."/>
            <person name="Doddapaneni H."/>
            <person name="Dugan-Rocha S."/>
            <person name="Elkadiri S."/>
            <person name="Gnanaolivu R."/>
            <person name="Hughes D."/>
            <person name="Lee S."/>
            <person name="Li M."/>
            <person name="Ming W."/>
            <person name="Munidasa M."/>
            <person name="Muniz J."/>
            <person name="Nguyen L."/>
            <person name="Osuji N."/>
            <person name="Pu L.-L."/>
            <person name="Puazo M."/>
            <person name="Skinner E."/>
            <person name="Qu C."/>
            <person name="Quiroz J."/>
            <person name="Raj R."/>
            <person name="Weissenberger G."/>
            <person name="Xin Y."/>
            <person name="Zou X."/>
            <person name="Han Y."/>
            <person name="Worley K."/>
            <person name="Muzny D."/>
            <person name="Gibbs R."/>
        </authorList>
    </citation>
    <scope>NUCLEOTIDE SEQUENCE</scope>
    <source>
        <strain evidence="7">HAZT.00-mixed</strain>
        <tissue evidence="7">Whole organism</tissue>
    </source>
</reference>
<dbReference type="InterPro" id="IPR050401">
    <property type="entry name" value="Cyclic_nucleotide_synthase"/>
</dbReference>
<evidence type="ECO:0000256" key="4">
    <source>
        <dbReference type="ARBA" id="ARBA00023239"/>
    </source>
</evidence>
<dbReference type="PANTHER" id="PTHR11920">
    <property type="entry name" value="GUANYLYL CYCLASE"/>
    <property type="match status" value="1"/>
</dbReference>
<dbReference type="GO" id="GO:0005886">
    <property type="term" value="C:plasma membrane"/>
    <property type="evidence" value="ECO:0007669"/>
    <property type="project" value="TreeGrafter"/>
</dbReference>
<dbReference type="EC" id="4.6.1.2" evidence="2"/>
<dbReference type="Pfam" id="PF07714">
    <property type="entry name" value="PK_Tyr_Ser-Thr"/>
    <property type="match status" value="1"/>
</dbReference>
<evidence type="ECO:0000256" key="2">
    <source>
        <dbReference type="ARBA" id="ARBA00012202"/>
    </source>
</evidence>
<keyword evidence="5" id="KW-0141">cGMP biosynthesis</keyword>